<evidence type="ECO:0000256" key="10">
    <source>
        <dbReference type="RuleBase" id="RU003733"/>
    </source>
</evidence>
<feature type="binding site" evidence="9">
    <location>
        <position position="134"/>
    </location>
    <ligand>
        <name>sn-glycerol 3-phosphate</name>
        <dbReference type="ChEBI" id="CHEBI:57597"/>
    </ligand>
</feature>
<dbReference type="NCBIfam" id="TIGR01311">
    <property type="entry name" value="glycerol_kin"/>
    <property type="match status" value="1"/>
</dbReference>
<evidence type="ECO:0000259" key="11">
    <source>
        <dbReference type="Pfam" id="PF00370"/>
    </source>
</evidence>
<keyword evidence="3 9" id="KW-0808">Transferase</keyword>
<comment type="pathway">
    <text evidence="1 9">Polyol metabolism; glycerol degradation via glycerol kinase pathway; sn-glycerol 3-phosphate from glycerol: step 1/1.</text>
</comment>
<feature type="binding site" evidence="9">
    <location>
        <position position="12"/>
    </location>
    <ligand>
        <name>ATP</name>
        <dbReference type="ChEBI" id="CHEBI:30616"/>
    </ligand>
</feature>
<dbReference type="NCBIfam" id="NF000756">
    <property type="entry name" value="PRK00047.1"/>
    <property type="match status" value="1"/>
</dbReference>
<evidence type="ECO:0000256" key="1">
    <source>
        <dbReference type="ARBA" id="ARBA00005190"/>
    </source>
</evidence>
<dbReference type="RefSeq" id="WP_149568979.1">
    <property type="nucleotide sequence ID" value="NZ_CP035807.1"/>
</dbReference>
<evidence type="ECO:0000256" key="2">
    <source>
        <dbReference type="ARBA" id="ARBA00009156"/>
    </source>
</evidence>
<dbReference type="FunFam" id="3.30.420.40:FF:000008">
    <property type="entry name" value="Glycerol kinase"/>
    <property type="match status" value="1"/>
</dbReference>
<feature type="binding site" evidence="9">
    <location>
        <position position="12"/>
    </location>
    <ligand>
        <name>sn-glycerol 3-phosphate</name>
        <dbReference type="ChEBI" id="CHEBI:57597"/>
    </ligand>
</feature>
<keyword evidence="4 9" id="KW-0547">Nucleotide-binding</keyword>
<keyword evidence="7 9" id="KW-0067">ATP-binding</keyword>
<feature type="binding site" evidence="9">
    <location>
        <position position="82"/>
    </location>
    <ligand>
        <name>sn-glycerol 3-phosphate</name>
        <dbReference type="ChEBI" id="CHEBI:57597"/>
    </ligand>
</feature>
<evidence type="ECO:0000256" key="5">
    <source>
        <dbReference type="ARBA" id="ARBA00022777"/>
    </source>
</evidence>
<feature type="binding site" evidence="9">
    <location>
        <position position="14"/>
    </location>
    <ligand>
        <name>ATP</name>
        <dbReference type="ChEBI" id="CHEBI:30616"/>
    </ligand>
</feature>
<dbReference type="InterPro" id="IPR043129">
    <property type="entry name" value="ATPase_NBD"/>
</dbReference>
<feature type="binding site" evidence="9">
    <location>
        <position position="308"/>
    </location>
    <ligand>
        <name>ATP</name>
        <dbReference type="ChEBI" id="CHEBI:30616"/>
    </ligand>
</feature>
<feature type="binding site" evidence="9">
    <location>
        <position position="16"/>
    </location>
    <ligand>
        <name>ADP</name>
        <dbReference type="ChEBI" id="CHEBI:456216"/>
    </ligand>
</feature>
<dbReference type="FunFam" id="3.30.420.40:FF:000007">
    <property type="entry name" value="Glycerol kinase"/>
    <property type="match status" value="1"/>
</dbReference>
<gene>
    <name evidence="9 13" type="primary">glpK</name>
    <name evidence="13" type="ORF">EW093_13870</name>
</gene>
<feature type="binding site" evidence="9">
    <location>
        <position position="134"/>
    </location>
    <ligand>
        <name>glycerol</name>
        <dbReference type="ChEBI" id="CHEBI:17754"/>
    </ligand>
</feature>
<dbReference type="OrthoDB" id="9805576at2"/>
<keyword evidence="5 9" id="KW-0418">Kinase</keyword>
<keyword evidence="6 9" id="KW-0319">Glycerol metabolism</keyword>
<reference evidence="13 14" key="1">
    <citation type="submission" date="2019-02" db="EMBL/GenBank/DDBJ databases">
        <authorList>
            <person name="Fomenkov A."/>
            <person name="Dubinina G."/>
            <person name="Grabovich M."/>
            <person name="Vincze T."/>
            <person name="Roberts R.J."/>
        </authorList>
    </citation>
    <scope>NUCLEOTIDE SEQUENCE [LARGE SCALE GENOMIC DNA]</scope>
    <source>
        <strain evidence="13 14">P</strain>
    </source>
</reference>
<feature type="binding site" evidence="9">
    <location>
        <position position="409"/>
    </location>
    <ligand>
        <name>ADP</name>
        <dbReference type="ChEBI" id="CHEBI:456216"/>
    </ligand>
</feature>
<proteinExistence type="inferred from homology"/>
<dbReference type="InterPro" id="IPR005999">
    <property type="entry name" value="Glycerol_kin"/>
</dbReference>
<reference evidence="13 14" key="2">
    <citation type="submission" date="2019-09" db="EMBL/GenBank/DDBJ databases">
        <title>Complete Genome Sequence and Methylome Analysis of free living Spirochaetas.</title>
        <authorList>
            <person name="Leshcheva N."/>
            <person name="Mikheeva N."/>
        </authorList>
    </citation>
    <scope>NUCLEOTIDE SEQUENCE [LARGE SCALE GENOMIC DNA]</scope>
    <source>
        <strain evidence="13 14">P</strain>
    </source>
</reference>
<dbReference type="EC" id="2.7.1.30" evidence="9"/>
<dbReference type="PROSITE" id="PS00445">
    <property type="entry name" value="FGGY_KINASES_2"/>
    <property type="match status" value="1"/>
</dbReference>
<feature type="domain" description="Carbohydrate kinase FGGY N-terminal" evidence="11">
    <location>
        <begin position="4"/>
        <end position="250"/>
    </location>
</feature>
<comment type="activity regulation">
    <text evidence="9">Inhibited by fructose 1,6-bisphosphate (FBP).</text>
</comment>
<dbReference type="CDD" id="cd07769">
    <property type="entry name" value="ASKHA_NBD_FGGY_GK"/>
    <property type="match status" value="1"/>
</dbReference>
<feature type="binding site" evidence="9">
    <location>
        <position position="413"/>
    </location>
    <ligand>
        <name>ADP</name>
        <dbReference type="ChEBI" id="CHEBI:456216"/>
    </ligand>
</feature>
<feature type="binding site" evidence="9">
    <location>
        <position position="12"/>
    </location>
    <ligand>
        <name>ADP</name>
        <dbReference type="ChEBI" id="CHEBI:456216"/>
    </ligand>
</feature>
<evidence type="ECO:0000256" key="7">
    <source>
        <dbReference type="ARBA" id="ARBA00022840"/>
    </source>
</evidence>
<comment type="similarity">
    <text evidence="2 9 10">Belongs to the FGGY kinase family.</text>
</comment>
<dbReference type="Proteomes" id="UP000323824">
    <property type="component" value="Chromosome"/>
</dbReference>
<feature type="binding site" evidence="9">
    <location>
        <position position="82"/>
    </location>
    <ligand>
        <name>glycerol</name>
        <dbReference type="ChEBI" id="CHEBI:17754"/>
    </ligand>
</feature>
<evidence type="ECO:0000256" key="9">
    <source>
        <dbReference type="HAMAP-Rule" id="MF_00186"/>
    </source>
</evidence>
<dbReference type="Pfam" id="PF02782">
    <property type="entry name" value="FGGY_C"/>
    <property type="match status" value="1"/>
</dbReference>
<dbReference type="AlphaFoldDB" id="A0A5C1QCB1"/>
<evidence type="ECO:0000313" key="14">
    <source>
        <dbReference type="Proteomes" id="UP000323824"/>
    </source>
</evidence>
<dbReference type="KEGG" id="sper:EW093_13870"/>
<dbReference type="PROSITE" id="PS00933">
    <property type="entry name" value="FGGY_KINASES_1"/>
    <property type="match status" value="1"/>
</dbReference>
<keyword evidence="14" id="KW-1185">Reference proteome</keyword>
<evidence type="ECO:0000256" key="8">
    <source>
        <dbReference type="ARBA" id="ARBA00052101"/>
    </source>
</evidence>
<dbReference type="InterPro" id="IPR000577">
    <property type="entry name" value="Carb_kinase_FGGY"/>
</dbReference>
<name>A0A5C1QCB1_9SPIO</name>
<dbReference type="PIRSF" id="PIRSF000538">
    <property type="entry name" value="GlpK"/>
    <property type="match status" value="1"/>
</dbReference>
<feature type="binding site" evidence="9">
    <location>
        <position position="243"/>
    </location>
    <ligand>
        <name>glycerol</name>
        <dbReference type="ChEBI" id="CHEBI:17754"/>
    </ligand>
</feature>
<evidence type="ECO:0000313" key="13">
    <source>
        <dbReference type="EMBL" id="QEN05745.1"/>
    </source>
</evidence>
<dbReference type="InterPro" id="IPR018483">
    <property type="entry name" value="Carb_kinase_FGGY_CS"/>
</dbReference>
<feature type="binding site" evidence="9">
    <location>
        <position position="409"/>
    </location>
    <ligand>
        <name>ATP</name>
        <dbReference type="ChEBI" id="CHEBI:30616"/>
    </ligand>
</feature>
<sequence length="494" mass="55699">MTKYIISLDQGTTSSRSVIINHRGEIVDINQKEIKQYYPKNGWVEEDPLEIYESQIYTLKSCLIKNNILPDQIYSVGITNQRETTILWNKKTGKPVYNAIVWQCKRSSNICDELRNSGYADMIHKITGLILDPYFSATKIKWILDNIDGVRDEAEEGNILFGTVDTWLLWMLTDGQSHYTDVSNASRTMLFNINTKKWDDDLLDILDIPRTILPEIKPTAYHFGNISNSIFEGSIPIHCLIGDQQSALFGQLCTDIGDIKNTYGTGCFTLMNTGEKPVFSNNGLLTTVAWEYDNRCYYAIEGSVFVGGAVIQWIRDELGIIKNASESNTLAKSVQDNNGVIFISTFQGVGTPYWCSNVKAQISGLSRSTKKAHIVRAALESIAFRTMEVINTMELDSEIKISSLKVDGGACRNDFLMEFQSGISNVDIVRPTNTESTALGAAYMAGLYSKFWKDIYELKHLKKTDRTFKPSMDSKTREKRVNEWSKAIKKAIGD</sequence>
<evidence type="ECO:0000256" key="3">
    <source>
        <dbReference type="ARBA" id="ARBA00022679"/>
    </source>
</evidence>
<evidence type="ECO:0000259" key="12">
    <source>
        <dbReference type="Pfam" id="PF02782"/>
    </source>
</evidence>
<dbReference type="Pfam" id="PF00370">
    <property type="entry name" value="FGGY_N"/>
    <property type="match status" value="1"/>
</dbReference>
<dbReference type="GO" id="GO:0006072">
    <property type="term" value="P:glycerol-3-phosphate metabolic process"/>
    <property type="evidence" value="ECO:0007669"/>
    <property type="project" value="InterPro"/>
</dbReference>
<evidence type="ECO:0000256" key="4">
    <source>
        <dbReference type="ARBA" id="ARBA00022741"/>
    </source>
</evidence>
<dbReference type="GO" id="GO:0005829">
    <property type="term" value="C:cytosol"/>
    <property type="evidence" value="ECO:0007669"/>
    <property type="project" value="UniProtKB-ARBA"/>
</dbReference>
<dbReference type="InterPro" id="IPR018485">
    <property type="entry name" value="FGGY_C"/>
</dbReference>
<dbReference type="SUPFAM" id="SSF53067">
    <property type="entry name" value="Actin-like ATPase domain"/>
    <property type="match status" value="2"/>
</dbReference>
<organism evidence="13 14">
    <name type="scientific">Thiospirochaeta perfilievii</name>
    <dbReference type="NCBI Taxonomy" id="252967"/>
    <lineage>
        <taxon>Bacteria</taxon>
        <taxon>Pseudomonadati</taxon>
        <taxon>Spirochaetota</taxon>
        <taxon>Spirochaetia</taxon>
        <taxon>Spirochaetales</taxon>
        <taxon>Spirochaetaceae</taxon>
        <taxon>Thiospirochaeta</taxon>
    </lineage>
</organism>
<feature type="binding site" evidence="9">
    <location>
        <position position="312"/>
    </location>
    <ligand>
        <name>ATP</name>
        <dbReference type="ChEBI" id="CHEBI:30616"/>
    </ligand>
</feature>
<dbReference type="GO" id="GO:0019563">
    <property type="term" value="P:glycerol catabolic process"/>
    <property type="evidence" value="ECO:0007669"/>
    <property type="project" value="UniProtKB-UniRule"/>
</dbReference>
<protein>
    <recommendedName>
        <fullName evidence="9">Glycerol kinase</fullName>
        <ecNumber evidence="9">2.7.1.30</ecNumber>
    </recommendedName>
    <alternativeName>
        <fullName evidence="9">ATP:glycerol 3-phosphotransferase</fullName>
    </alternativeName>
    <alternativeName>
        <fullName evidence="9">Glycerokinase</fullName>
        <shortName evidence="9">GK</shortName>
    </alternativeName>
</protein>
<dbReference type="UniPathway" id="UPA00618">
    <property type="reaction ID" value="UER00672"/>
</dbReference>
<feature type="binding site" evidence="9">
    <location>
        <position position="265"/>
    </location>
    <ligand>
        <name>ATP</name>
        <dbReference type="ChEBI" id="CHEBI:30616"/>
    </ligand>
</feature>
<feature type="binding site" evidence="9">
    <location>
        <position position="83"/>
    </location>
    <ligand>
        <name>sn-glycerol 3-phosphate</name>
        <dbReference type="ChEBI" id="CHEBI:57597"/>
    </ligand>
</feature>
<evidence type="ECO:0000256" key="6">
    <source>
        <dbReference type="ARBA" id="ARBA00022798"/>
    </source>
</evidence>
<dbReference type="EMBL" id="CP035807">
    <property type="protein sequence ID" value="QEN05745.1"/>
    <property type="molecule type" value="Genomic_DNA"/>
</dbReference>
<feature type="binding site" evidence="9">
    <location>
        <position position="308"/>
    </location>
    <ligand>
        <name>ADP</name>
        <dbReference type="ChEBI" id="CHEBI:456216"/>
    </ligand>
</feature>
<accession>A0A5C1QCB1</accession>
<dbReference type="GO" id="GO:0005524">
    <property type="term" value="F:ATP binding"/>
    <property type="evidence" value="ECO:0007669"/>
    <property type="project" value="UniProtKB-UniRule"/>
</dbReference>
<comment type="function">
    <text evidence="9">Key enzyme in the regulation of glycerol uptake and metabolism. Catalyzes the phosphorylation of glycerol to yield sn-glycerol 3-phosphate.</text>
</comment>
<dbReference type="Gene3D" id="3.30.420.40">
    <property type="match status" value="2"/>
</dbReference>
<dbReference type="PANTHER" id="PTHR10196">
    <property type="entry name" value="SUGAR KINASE"/>
    <property type="match status" value="1"/>
</dbReference>
<feature type="binding site" evidence="9">
    <location>
        <position position="83"/>
    </location>
    <ligand>
        <name>glycerol</name>
        <dbReference type="ChEBI" id="CHEBI:17754"/>
    </ligand>
</feature>
<feature type="binding site" evidence="9">
    <location>
        <position position="13"/>
    </location>
    <ligand>
        <name>ATP</name>
        <dbReference type="ChEBI" id="CHEBI:30616"/>
    </ligand>
</feature>
<comment type="catalytic activity">
    <reaction evidence="8 9">
        <text>glycerol + ATP = sn-glycerol 3-phosphate + ADP + H(+)</text>
        <dbReference type="Rhea" id="RHEA:21644"/>
        <dbReference type="ChEBI" id="CHEBI:15378"/>
        <dbReference type="ChEBI" id="CHEBI:17754"/>
        <dbReference type="ChEBI" id="CHEBI:30616"/>
        <dbReference type="ChEBI" id="CHEBI:57597"/>
        <dbReference type="ChEBI" id="CHEBI:456216"/>
        <dbReference type="EC" id="2.7.1.30"/>
    </reaction>
</comment>
<dbReference type="PANTHER" id="PTHR10196:SF69">
    <property type="entry name" value="GLYCEROL KINASE"/>
    <property type="match status" value="1"/>
</dbReference>
<feature type="binding site" evidence="9">
    <location>
        <position position="244"/>
    </location>
    <ligand>
        <name>glycerol</name>
        <dbReference type="ChEBI" id="CHEBI:17754"/>
    </ligand>
</feature>
<feature type="domain" description="Carbohydrate kinase FGGY C-terminal" evidence="12">
    <location>
        <begin position="261"/>
        <end position="446"/>
    </location>
</feature>
<dbReference type="InterPro" id="IPR018484">
    <property type="entry name" value="FGGY_N"/>
</dbReference>
<feature type="binding site" evidence="9">
    <location>
        <position position="243"/>
    </location>
    <ligand>
        <name>sn-glycerol 3-phosphate</name>
        <dbReference type="ChEBI" id="CHEBI:57597"/>
    </ligand>
</feature>
<dbReference type="GO" id="GO:0004370">
    <property type="term" value="F:glycerol kinase activity"/>
    <property type="evidence" value="ECO:0007669"/>
    <property type="project" value="UniProtKB-UniRule"/>
</dbReference>
<dbReference type="HAMAP" id="MF_00186">
    <property type="entry name" value="Glycerol_kin"/>
    <property type="match status" value="1"/>
</dbReference>
<feature type="binding site" evidence="9">
    <location>
        <position position="265"/>
    </location>
    <ligand>
        <name>ADP</name>
        <dbReference type="ChEBI" id="CHEBI:456216"/>
    </ligand>
</feature>